<dbReference type="GO" id="GO:0016987">
    <property type="term" value="F:sigma factor activity"/>
    <property type="evidence" value="ECO:0007669"/>
    <property type="project" value="UniProtKB-KW"/>
</dbReference>
<reference evidence="8" key="1">
    <citation type="submission" date="2016-11" db="EMBL/GenBank/DDBJ databases">
        <authorList>
            <person name="Varghese N."/>
            <person name="Submissions S."/>
        </authorList>
    </citation>
    <scope>NUCLEOTIDE SEQUENCE [LARGE SCALE GENOMIC DNA]</scope>
    <source>
        <strain evidence="8">DSM 18095</strain>
    </source>
</reference>
<dbReference type="AlphaFoldDB" id="A0A1M4Z776"/>
<evidence type="ECO:0000256" key="5">
    <source>
        <dbReference type="SAM" id="Coils"/>
    </source>
</evidence>
<proteinExistence type="predicted"/>
<dbReference type="GO" id="GO:0003677">
    <property type="term" value="F:DNA binding"/>
    <property type="evidence" value="ECO:0007669"/>
    <property type="project" value="UniProtKB-KW"/>
</dbReference>
<evidence type="ECO:0000256" key="2">
    <source>
        <dbReference type="ARBA" id="ARBA00023082"/>
    </source>
</evidence>
<keyword evidence="8" id="KW-1185">Reference proteome</keyword>
<dbReference type="Gene3D" id="1.20.140.160">
    <property type="match status" value="1"/>
</dbReference>
<dbReference type="InterPro" id="IPR013325">
    <property type="entry name" value="RNA_pol_sigma_r2"/>
</dbReference>
<feature type="domain" description="RNA polymerase sigma-70 region 2" evidence="6">
    <location>
        <begin position="10"/>
        <end position="83"/>
    </location>
</feature>
<keyword evidence="3" id="KW-0238">DNA-binding</keyword>
<dbReference type="EMBL" id="FQTY01000022">
    <property type="protein sequence ID" value="SHF13871.1"/>
    <property type="molecule type" value="Genomic_DNA"/>
</dbReference>
<feature type="coiled-coil region" evidence="5">
    <location>
        <begin position="158"/>
        <end position="185"/>
    </location>
</feature>
<dbReference type="InterPro" id="IPR007627">
    <property type="entry name" value="RNA_pol_sigma70_r2"/>
</dbReference>
<dbReference type="RefSeq" id="WP_072977697.1">
    <property type="nucleotide sequence ID" value="NZ_FQTY01000022.1"/>
</dbReference>
<keyword evidence="2" id="KW-0731">Sigma factor</keyword>
<evidence type="ECO:0000259" key="6">
    <source>
        <dbReference type="Pfam" id="PF04542"/>
    </source>
</evidence>
<evidence type="ECO:0000313" key="7">
    <source>
        <dbReference type="EMBL" id="SHF13871.1"/>
    </source>
</evidence>
<sequence>MLDERINKMIEDNIRLVPYIVHKSFKTDIAIDSSLLDEYISVGNLALIDACKNFDESKGFQFATYATSVIWGAIQKFRRDKRKVIRLPRRLHKAGTEYFRGINENKDIDTVCEETGISRKDIEEYLATKDIVNLDTPIEDSEGCSFTRLDMLADECNIEETIIENMKYKEKMEILEKILSDKELKIVKLVELGIYRHKDLAKETNLSQSYISRILKRLTEMVGPAVEEYHSGKISWNELCKKLNIKEKRETQMPSDVFFDSICIALKNKFKSVDTEITKTTIIEKLRELGINENSLTENQIDKLLNELEVLNVRKFEKEINELCEWLIDNPGEQLNMAEELKELGMSKSSISYYRGTIRDKIVERLKEQGLDIREIPFGKGTRLVLYPSKQSVEIKEESVIAAEETEKPSDNILFDIEDMPLKDYNLEFAKALQKSLSMLTTLGKSAVLDIKVREVS</sequence>
<dbReference type="PANTHER" id="PTHR30385">
    <property type="entry name" value="SIGMA FACTOR F FLAGELLAR"/>
    <property type="match status" value="1"/>
</dbReference>
<dbReference type="STRING" id="1123404.SAMN02745784_02939"/>
<dbReference type="Proteomes" id="UP000184114">
    <property type="component" value="Unassembled WGS sequence"/>
</dbReference>
<dbReference type="NCBIfam" id="TIGR02937">
    <property type="entry name" value="sigma70-ECF"/>
    <property type="match status" value="1"/>
</dbReference>
<keyword evidence="4" id="KW-0804">Transcription</keyword>
<evidence type="ECO:0000313" key="8">
    <source>
        <dbReference type="Proteomes" id="UP000184114"/>
    </source>
</evidence>
<keyword evidence="5" id="KW-0175">Coiled coil</keyword>
<dbReference type="SUPFAM" id="SSF88946">
    <property type="entry name" value="Sigma2 domain of RNA polymerase sigma factors"/>
    <property type="match status" value="1"/>
</dbReference>
<evidence type="ECO:0000256" key="4">
    <source>
        <dbReference type="ARBA" id="ARBA00023163"/>
    </source>
</evidence>
<accession>A0A1M4Z776</accession>
<organism evidence="7 8">
    <name type="scientific">Tissierella praeacuta DSM 18095</name>
    <dbReference type="NCBI Taxonomy" id="1123404"/>
    <lineage>
        <taxon>Bacteria</taxon>
        <taxon>Bacillati</taxon>
        <taxon>Bacillota</taxon>
        <taxon>Tissierellia</taxon>
        <taxon>Tissierellales</taxon>
        <taxon>Tissierellaceae</taxon>
        <taxon>Tissierella</taxon>
    </lineage>
</organism>
<dbReference type="GeneID" id="90994530"/>
<keyword evidence="1" id="KW-0805">Transcription regulation</keyword>
<dbReference type="Pfam" id="PF04542">
    <property type="entry name" value="Sigma70_r2"/>
    <property type="match status" value="1"/>
</dbReference>
<evidence type="ECO:0000256" key="1">
    <source>
        <dbReference type="ARBA" id="ARBA00023015"/>
    </source>
</evidence>
<gene>
    <name evidence="7" type="ORF">SAMN02745784_02939</name>
</gene>
<dbReference type="InterPro" id="IPR014284">
    <property type="entry name" value="RNA_pol_sigma-70_dom"/>
</dbReference>
<protein>
    <submittedName>
        <fullName evidence="7">RNA polymerase sigma factor, sigma-70 family</fullName>
    </submittedName>
</protein>
<name>A0A1M4Z776_9FIRM</name>
<dbReference type="GO" id="GO:0006352">
    <property type="term" value="P:DNA-templated transcription initiation"/>
    <property type="evidence" value="ECO:0007669"/>
    <property type="project" value="InterPro"/>
</dbReference>
<dbReference type="Gene3D" id="1.10.1740.10">
    <property type="match status" value="1"/>
</dbReference>
<evidence type="ECO:0000256" key="3">
    <source>
        <dbReference type="ARBA" id="ARBA00023125"/>
    </source>
</evidence>